<proteinExistence type="evidence at transcript level"/>
<dbReference type="AlphaFoldDB" id="A5HTU2"/>
<dbReference type="Gene3D" id="2.10.80.10">
    <property type="entry name" value="Lipase, subunit A"/>
    <property type="match status" value="1"/>
</dbReference>
<keyword evidence="2" id="KW-0964">Secreted</keyword>
<protein>
    <submittedName>
        <fullName evidence="6">Astakine 2a</fullName>
    </submittedName>
    <submittedName>
        <fullName evidence="7">Astakine 2b</fullName>
    </submittedName>
</protein>
<dbReference type="EMBL" id="EF568371">
    <property type="protein sequence ID" value="ABQ23256.1"/>
    <property type="molecule type" value="mRNA"/>
</dbReference>
<evidence type="ECO:0000256" key="1">
    <source>
        <dbReference type="ARBA" id="ARBA00004613"/>
    </source>
</evidence>
<evidence type="ECO:0000256" key="2">
    <source>
        <dbReference type="ARBA" id="ARBA00022525"/>
    </source>
</evidence>
<sequence>MLERSGVMVLVLMCGVTMAAHRRLGHCSSTASCGPSSCCRVGQMRYSIPTCVPHGDLGDWCKISAESQDMTLNYPNDLQIKIEDGYLGMCPCRAGLVCSRTSSTCQLPTRNTPEDNTLGIIH</sequence>
<dbReference type="GO" id="GO:0005576">
    <property type="term" value="C:extracellular region"/>
    <property type="evidence" value="ECO:0007669"/>
    <property type="project" value="UniProtKB-SubCell"/>
</dbReference>
<evidence type="ECO:0000256" key="4">
    <source>
        <dbReference type="SAM" id="SignalP"/>
    </source>
</evidence>
<evidence type="ECO:0000259" key="5">
    <source>
        <dbReference type="Pfam" id="PF06607"/>
    </source>
</evidence>
<dbReference type="Pfam" id="PF06607">
    <property type="entry name" value="Prokineticin"/>
    <property type="match status" value="1"/>
</dbReference>
<accession>A5HTU2</accession>
<feature type="chain" id="PRO_5007635384" evidence="4">
    <location>
        <begin position="20"/>
        <end position="122"/>
    </location>
</feature>
<organism evidence="6">
    <name type="scientific">Pacifastacus leniusculus</name>
    <name type="common">Signal crayfish</name>
    <dbReference type="NCBI Taxonomy" id="6720"/>
    <lineage>
        <taxon>Eukaryota</taxon>
        <taxon>Metazoa</taxon>
        <taxon>Ecdysozoa</taxon>
        <taxon>Arthropoda</taxon>
        <taxon>Crustacea</taxon>
        <taxon>Multicrustacea</taxon>
        <taxon>Malacostraca</taxon>
        <taxon>Eumalacostraca</taxon>
        <taxon>Eucarida</taxon>
        <taxon>Decapoda</taxon>
        <taxon>Pleocyemata</taxon>
        <taxon>Astacidea</taxon>
        <taxon>Astacoidea</taxon>
        <taxon>Astacidae</taxon>
        <taxon>Pacifastacus</taxon>
    </lineage>
</organism>
<comment type="subcellular location">
    <subcellularLocation>
        <location evidence="1">Secreted</location>
    </subcellularLocation>
</comment>
<evidence type="ECO:0000256" key="3">
    <source>
        <dbReference type="ARBA" id="ARBA00023157"/>
    </source>
</evidence>
<feature type="signal peptide" evidence="4">
    <location>
        <begin position="1"/>
        <end position="19"/>
    </location>
</feature>
<dbReference type="InterPro" id="IPR023569">
    <property type="entry name" value="Prokineticin_domain"/>
</dbReference>
<name>A5HTU2_PACLE</name>
<dbReference type="EMBL" id="EF568370">
    <property type="protein sequence ID" value="ABQ23255.1"/>
    <property type="molecule type" value="mRNA"/>
</dbReference>
<feature type="domain" description="Prokineticin" evidence="5">
    <location>
        <begin position="7"/>
        <end position="103"/>
    </location>
</feature>
<evidence type="ECO:0000313" key="6">
    <source>
        <dbReference type="EMBL" id="ABQ23255.1"/>
    </source>
</evidence>
<evidence type="ECO:0000313" key="7">
    <source>
        <dbReference type="EMBL" id="ABQ23256.1"/>
    </source>
</evidence>
<reference evidence="6" key="1">
    <citation type="journal article" date="2010" name="J. Biol. Chem.">
        <title>Ancient cytokines, the role of astakines as hematopoietic growth factors.</title>
        <authorList>
            <person name="Lin X."/>
            <person name="Novotny M."/>
            <person name="Soderhall K."/>
            <person name="Soderhall I."/>
        </authorList>
    </citation>
    <scope>NUCLEOTIDE SEQUENCE</scope>
</reference>
<keyword evidence="4" id="KW-0732">Signal</keyword>
<keyword evidence="3" id="KW-1015">Disulfide bond</keyword>